<dbReference type="SMART" id="SM00225">
    <property type="entry name" value="BTB"/>
    <property type="match status" value="1"/>
</dbReference>
<dbReference type="Gene3D" id="3.30.710.10">
    <property type="entry name" value="Potassium Channel Kv1.1, Chain A"/>
    <property type="match status" value="1"/>
</dbReference>
<dbReference type="CDD" id="cd14733">
    <property type="entry name" value="BACK"/>
    <property type="match status" value="1"/>
</dbReference>
<feature type="domain" description="BTB" evidence="1">
    <location>
        <begin position="30"/>
        <end position="97"/>
    </location>
</feature>
<dbReference type="AlphaFoldDB" id="A0A914PL05"/>
<proteinExistence type="predicted"/>
<dbReference type="PROSITE" id="PS50097">
    <property type="entry name" value="BTB"/>
    <property type="match status" value="1"/>
</dbReference>
<organism evidence="2 3">
    <name type="scientific">Panagrolaimus davidi</name>
    <dbReference type="NCBI Taxonomy" id="227884"/>
    <lineage>
        <taxon>Eukaryota</taxon>
        <taxon>Metazoa</taxon>
        <taxon>Ecdysozoa</taxon>
        <taxon>Nematoda</taxon>
        <taxon>Chromadorea</taxon>
        <taxon>Rhabditida</taxon>
        <taxon>Tylenchina</taxon>
        <taxon>Panagrolaimomorpha</taxon>
        <taxon>Panagrolaimoidea</taxon>
        <taxon>Panagrolaimidae</taxon>
        <taxon>Panagrolaimus</taxon>
    </lineage>
</organism>
<dbReference type="WBParaSite" id="PDA_v2.g19101.t1">
    <property type="protein sequence ID" value="PDA_v2.g19101.t1"/>
    <property type="gene ID" value="PDA_v2.g19101"/>
</dbReference>
<evidence type="ECO:0000313" key="2">
    <source>
        <dbReference type="Proteomes" id="UP000887578"/>
    </source>
</evidence>
<dbReference type="Pfam" id="PF00651">
    <property type="entry name" value="BTB"/>
    <property type="match status" value="1"/>
</dbReference>
<evidence type="ECO:0000313" key="3">
    <source>
        <dbReference type="WBParaSite" id="PDA_v2.g19101.t1"/>
    </source>
</evidence>
<evidence type="ECO:0000259" key="1">
    <source>
        <dbReference type="PROSITE" id="PS50097"/>
    </source>
</evidence>
<dbReference type="SUPFAM" id="SSF54695">
    <property type="entry name" value="POZ domain"/>
    <property type="match status" value="1"/>
</dbReference>
<sequence>MLKSSTKYICKMQQERFEVFKSQDPENGHFDVTFDIEGKKLYANKFILTPCSETLKAMISDRWTTTKDEAVKLEAYSYDNFYQFLCFLYSGYCELTPQNVFQLTDMAEFYAVPLLKKFCEKFLLDMEYDVESIEEMFEFAQKYSLKYMKHIVKKFVSSNFEKIISSESLLSYKKPFMDILACRIRRKGKTFEPIYKWVEQQVIAEKDVDDESFNLLETVKTEFREKFPQIFSIDKAEMDYGFLKDFVVEKGFFLSPAEFKALYQKDSWRAVDHRFQLVS</sequence>
<dbReference type="InterPro" id="IPR011333">
    <property type="entry name" value="SKP1/BTB/POZ_sf"/>
</dbReference>
<accession>A0A914PL05</accession>
<keyword evidence="2" id="KW-1185">Reference proteome</keyword>
<dbReference type="InterPro" id="IPR000210">
    <property type="entry name" value="BTB/POZ_dom"/>
</dbReference>
<dbReference type="Gene3D" id="1.25.40.420">
    <property type="match status" value="1"/>
</dbReference>
<dbReference type="PANTHER" id="PTHR45632">
    <property type="entry name" value="LD33804P"/>
    <property type="match status" value="1"/>
</dbReference>
<protein>
    <submittedName>
        <fullName evidence="3">BTB domain-containing protein</fullName>
    </submittedName>
</protein>
<name>A0A914PL05_9BILA</name>
<dbReference type="Proteomes" id="UP000887578">
    <property type="component" value="Unplaced"/>
</dbReference>
<reference evidence="3" key="1">
    <citation type="submission" date="2022-11" db="UniProtKB">
        <authorList>
            <consortium name="WormBaseParasite"/>
        </authorList>
    </citation>
    <scope>IDENTIFICATION</scope>
</reference>